<dbReference type="Proteomes" id="UP000273326">
    <property type="component" value="Chromosome"/>
</dbReference>
<dbReference type="KEGG" id="jeh:EJN90_02025"/>
<dbReference type="InterPro" id="IPR041698">
    <property type="entry name" value="Methyltransf_25"/>
</dbReference>
<dbReference type="EMBL" id="CP034465">
    <property type="protein sequence ID" value="AZP03545.1"/>
    <property type="molecule type" value="Genomic_DNA"/>
</dbReference>
<evidence type="ECO:0000259" key="2">
    <source>
        <dbReference type="Pfam" id="PF13649"/>
    </source>
</evidence>
<dbReference type="Gene3D" id="3.40.50.150">
    <property type="entry name" value="Vaccinia Virus protein VP39"/>
    <property type="match status" value="1"/>
</dbReference>
<dbReference type="OrthoDB" id="9804312at2"/>
<accession>A0A3S9H870</accession>
<dbReference type="InterPro" id="IPR029063">
    <property type="entry name" value="SAM-dependent_MTases_sf"/>
</dbReference>
<gene>
    <name evidence="3" type="ORF">EJN90_02025</name>
</gene>
<reference evidence="4" key="1">
    <citation type="submission" date="2018-12" db="EMBL/GenBank/DDBJ databases">
        <title>Complete genome sequencing of Jeotgalibaca sp. H21T32.</title>
        <authorList>
            <person name="Bae J.-W."/>
            <person name="Lee S.-Y."/>
        </authorList>
    </citation>
    <scope>NUCLEOTIDE SEQUENCE [LARGE SCALE GENOMIC DNA]</scope>
    <source>
        <strain evidence="4">H21T32</strain>
    </source>
</reference>
<protein>
    <submittedName>
        <fullName evidence="3">Class I SAM-dependent methyltransferase</fullName>
    </submittedName>
</protein>
<dbReference type="GO" id="GO:0008168">
    <property type="term" value="F:methyltransferase activity"/>
    <property type="evidence" value="ECO:0007669"/>
    <property type="project" value="UniProtKB-KW"/>
</dbReference>
<dbReference type="CDD" id="cd02440">
    <property type="entry name" value="AdoMet_MTases"/>
    <property type="match status" value="1"/>
</dbReference>
<organism evidence="3 4">
    <name type="scientific">Jeotgalibaca ciconiae</name>
    <dbReference type="NCBI Taxonomy" id="2496265"/>
    <lineage>
        <taxon>Bacteria</taxon>
        <taxon>Bacillati</taxon>
        <taxon>Bacillota</taxon>
        <taxon>Bacilli</taxon>
        <taxon>Lactobacillales</taxon>
        <taxon>Carnobacteriaceae</taxon>
        <taxon>Jeotgalibaca</taxon>
    </lineage>
</organism>
<dbReference type="GO" id="GO:0032259">
    <property type="term" value="P:methylation"/>
    <property type="evidence" value="ECO:0007669"/>
    <property type="project" value="UniProtKB-KW"/>
</dbReference>
<evidence type="ECO:0000313" key="4">
    <source>
        <dbReference type="Proteomes" id="UP000273326"/>
    </source>
</evidence>
<dbReference type="AlphaFoldDB" id="A0A3S9H870"/>
<dbReference type="PANTHER" id="PTHR43861">
    <property type="entry name" value="TRANS-ACONITATE 2-METHYLTRANSFERASE-RELATED"/>
    <property type="match status" value="1"/>
</dbReference>
<proteinExistence type="predicted"/>
<keyword evidence="1 3" id="KW-0808">Transferase</keyword>
<name>A0A3S9H870_9LACT</name>
<keyword evidence="4" id="KW-1185">Reference proteome</keyword>
<evidence type="ECO:0000256" key="1">
    <source>
        <dbReference type="ARBA" id="ARBA00022679"/>
    </source>
</evidence>
<keyword evidence="3" id="KW-0489">Methyltransferase</keyword>
<sequence length="239" mass="27836">MVNSFDKIANDYDEDIYPLNTREFVLPTVDILEKLSPGKDILEFAVGTGRIAIPLSKRGFQLWGMDNSKKMLEVLSKKEGNQNVHMVYGDMSKTKLDKQFDMVYLIFNGITYLLDLEKQVACFQNTADHLKPGGIFVIETFIPRVDQIVKDDIAPYALEEEYLGFDKYDRINQLVTSYQYNLASKDTESYQTKHRYLWPSELELMGKLTGFELLHKWENWEEEPLTSTSEDCIMVWKKK</sequence>
<evidence type="ECO:0000313" key="3">
    <source>
        <dbReference type="EMBL" id="AZP03545.1"/>
    </source>
</evidence>
<dbReference type="SUPFAM" id="SSF53335">
    <property type="entry name" value="S-adenosyl-L-methionine-dependent methyltransferases"/>
    <property type="match status" value="1"/>
</dbReference>
<feature type="domain" description="Methyltransferase" evidence="2">
    <location>
        <begin position="41"/>
        <end position="134"/>
    </location>
</feature>
<dbReference type="Pfam" id="PF13649">
    <property type="entry name" value="Methyltransf_25"/>
    <property type="match status" value="1"/>
</dbReference>